<proteinExistence type="predicted"/>
<feature type="compositionally biased region" description="Basic and acidic residues" evidence="1">
    <location>
        <begin position="68"/>
        <end position="82"/>
    </location>
</feature>
<gene>
    <name evidence="2" type="ORF">SDC9_128054</name>
</gene>
<protein>
    <submittedName>
        <fullName evidence="2">Uncharacterized protein</fullName>
    </submittedName>
</protein>
<feature type="region of interest" description="Disordered" evidence="1">
    <location>
        <begin position="29"/>
        <end position="82"/>
    </location>
</feature>
<accession>A0A645CVU5</accession>
<reference evidence="2" key="1">
    <citation type="submission" date="2019-08" db="EMBL/GenBank/DDBJ databases">
        <authorList>
            <person name="Kucharzyk K."/>
            <person name="Murdoch R.W."/>
            <person name="Higgins S."/>
            <person name="Loffler F."/>
        </authorList>
    </citation>
    <scope>NUCLEOTIDE SEQUENCE</scope>
</reference>
<dbReference type="AlphaFoldDB" id="A0A645CVU5"/>
<sequence length="82" mass="8942">MLRRRGETARDAVAGQVHHHLDIGELRRIEVPQGRGPGDLVRGVRRTADQPAHGVPAGGQQGAQLGADRARGARDRDHDRRT</sequence>
<organism evidence="2">
    <name type="scientific">bioreactor metagenome</name>
    <dbReference type="NCBI Taxonomy" id="1076179"/>
    <lineage>
        <taxon>unclassified sequences</taxon>
        <taxon>metagenomes</taxon>
        <taxon>ecological metagenomes</taxon>
    </lineage>
</organism>
<dbReference type="EMBL" id="VSSQ01030462">
    <property type="protein sequence ID" value="MPM81003.1"/>
    <property type="molecule type" value="Genomic_DNA"/>
</dbReference>
<comment type="caution">
    <text evidence="2">The sequence shown here is derived from an EMBL/GenBank/DDBJ whole genome shotgun (WGS) entry which is preliminary data.</text>
</comment>
<evidence type="ECO:0000256" key="1">
    <source>
        <dbReference type="SAM" id="MobiDB-lite"/>
    </source>
</evidence>
<name>A0A645CVU5_9ZZZZ</name>
<evidence type="ECO:0000313" key="2">
    <source>
        <dbReference type="EMBL" id="MPM81003.1"/>
    </source>
</evidence>